<name>A0A381WLA9_9ZZZZ</name>
<proteinExistence type="predicted"/>
<organism evidence="1">
    <name type="scientific">marine metagenome</name>
    <dbReference type="NCBI Taxonomy" id="408172"/>
    <lineage>
        <taxon>unclassified sequences</taxon>
        <taxon>metagenomes</taxon>
        <taxon>ecological metagenomes</taxon>
    </lineage>
</organism>
<reference evidence="1" key="1">
    <citation type="submission" date="2018-05" db="EMBL/GenBank/DDBJ databases">
        <authorList>
            <person name="Lanie J.A."/>
            <person name="Ng W.-L."/>
            <person name="Kazmierczak K.M."/>
            <person name="Andrzejewski T.M."/>
            <person name="Davidsen T.M."/>
            <person name="Wayne K.J."/>
            <person name="Tettelin H."/>
            <person name="Glass J.I."/>
            <person name="Rusch D."/>
            <person name="Podicherti R."/>
            <person name="Tsui H.-C.T."/>
            <person name="Winkler M.E."/>
        </authorList>
    </citation>
    <scope>NUCLEOTIDE SEQUENCE</scope>
</reference>
<dbReference type="AlphaFoldDB" id="A0A381WLA9"/>
<evidence type="ECO:0000313" key="1">
    <source>
        <dbReference type="EMBL" id="SVA53286.1"/>
    </source>
</evidence>
<sequence length="30" mass="3489">MFILKTYREPRSPNYNKLSAGIDNITYLLG</sequence>
<dbReference type="EMBL" id="UINC01012168">
    <property type="protein sequence ID" value="SVA53286.1"/>
    <property type="molecule type" value="Genomic_DNA"/>
</dbReference>
<accession>A0A381WLA9</accession>
<gene>
    <name evidence="1" type="ORF">METZ01_LOCUS106140</name>
</gene>
<protein>
    <submittedName>
        <fullName evidence="1">Uncharacterized protein</fullName>
    </submittedName>
</protein>